<dbReference type="SUPFAM" id="SSF53850">
    <property type="entry name" value="Periplasmic binding protein-like II"/>
    <property type="match status" value="1"/>
</dbReference>
<dbReference type="PANTHER" id="PTHR30537:SF1">
    <property type="entry name" value="HTH-TYPE TRANSCRIPTIONAL REGULATOR PGRR"/>
    <property type="match status" value="1"/>
</dbReference>
<dbReference type="Pfam" id="PF03466">
    <property type="entry name" value="LysR_substrate"/>
    <property type="match status" value="1"/>
</dbReference>
<evidence type="ECO:0000259" key="2">
    <source>
        <dbReference type="Pfam" id="PF03466"/>
    </source>
</evidence>
<sequence>MGRFAKANPDVVLDIVIDDALSDIAGEGFDAGIRVGGRLQKDMVAVRLTPDIELLAVASPEYLAQHGEPKTPADLDRHACINWRFPGSGKIAGWSFAKKGKTVEVFGEGRVISNHQDIILPAALQGLGILYAYNDDDIAEALRDGRLKRVLADWSPTVPGLYLHYSSRRYLLPALRAFIDCLLDRDLEGKDAPIPASPR</sequence>
<proteinExistence type="inferred from homology"/>
<comment type="caution">
    <text evidence="3">The sequence shown here is derived from an EMBL/GenBank/DDBJ whole genome shotgun (WGS) entry which is preliminary data.</text>
</comment>
<feature type="domain" description="LysR substrate-binding" evidence="2">
    <location>
        <begin position="1"/>
        <end position="185"/>
    </location>
</feature>
<dbReference type="EMBL" id="PDWW01000011">
    <property type="protein sequence ID" value="KAF1725190.1"/>
    <property type="molecule type" value="Genomic_DNA"/>
</dbReference>
<reference evidence="3 4" key="1">
    <citation type="submission" date="2017-10" db="EMBL/GenBank/DDBJ databases">
        <title>Whole genome sequencing of members of genus Pseudoxanthomonas.</title>
        <authorList>
            <person name="Kumar S."/>
            <person name="Bansal K."/>
            <person name="Kaur A."/>
            <person name="Patil P."/>
            <person name="Sharma S."/>
            <person name="Patil P.B."/>
        </authorList>
    </citation>
    <scope>NUCLEOTIDE SEQUENCE [LARGE SCALE GENOMIC DNA]</scope>
    <source>
        <strain evidence="3 4">DSM 17109</strain>
    </source>
</reference>
<accession>A0ABQ6ZH55</accession>
<dbReference type="InterPro" id="IPR005119">
    <property type="entry name" value="LysR_subst-bd"/>
</dbReference>
<protein>
    <recommendedName>
        <fullName evidence="2">LysR substrate-binding domain-containing protein</fullName>
    </recommendedName>
</protein>
<evidence type="ECO:0000256" key="1">
    <source>
        <dbReference type="ARBA" id="ARBA00009437"/>
    </source>
</evidence>
<keyword evidence="4" id="KW-1185">Reference proteome</keyword>
<dbReference type="Gene3D" id="3.40.190.10">
    <property type="entry name" value="Periplasmic binding protein-like II"/>
    <property type="match status" value="2"/>
</dbReference>
<comment type="similarity">
    <text evidence="1">Belongs to the LysR transcriptional regulatory family.</text>
</comment>
<evidence type="ECO:0000313" key="3">
    <source>
        <dbReference type="EMBL" id="KAF1725190.1"/>
    </source>
</evidence>
<gene>
    <name evidence="3" type="ORF">CSC78_09325</name>
</gene>
<dbReference type="RefSeq" id="WP_162337723.1">
    <property type="nucleotide sequence ID" value="NZ_JBHSRQ010000007.1"/>
</dbReference>
<dbReference type="InterPro" id="IPR058163">
    <property type="entry name" value="LysR-type_TF_proteobact-type"/>
</dbReference>
<name>A0ABQ6ZH55_9GAMM</name>
<organism evidence="3 4">
    <name type="scientific">Pseudoxanthomonas japonensis</name>
    <dbReference type="NCBI Taxonomy" id="69284"/>
    <lineage>
        <taxon>Bacteria</taxon>
        <taxon>Pseudomonadati</taxon>
        <taxon>Pseudomonadota</taxon>
        <taxon>Gammaproteobacteria</taxon>
        <taxon>Lysobacterales</taxon>
        <taxon>Lysobacteraceae</taxon>
        <taxon>Pseudoxanthomonas</taxon>
    </lineage>
</organism>
<dbReference type="Proteomes" id="UP000781710">
    <property type="component" value="Unassembled WGS sequence"/>
</dbReference>
<dbReference type="PANTHER" id="PTHR30537">
    <property type="entry name" value="HTH-TYPE TRANSCRIPTIONAL REGULATOR"/>
    <property type="match status" value="1"/>
</dbReference>
<evidence type="ECO:0000313" key="4">
    <source>
        <dbReference type="Proteomes" id="UP000781710"/>
    </source>
</evidence>